<organism evidence="2 3">
    <name type="scientific">Candidatus Sulfuritelmatomonas gaucii</name>
    <dbReference type="NCBI Taxonomy" id="2043161"/>
    <lineage>
        <taxon>Bacteria</taxon>
        <taxon>Pseudomonadati</taxon>
        <taxon>Acidobacteriota</taxon>
        <taxon>Terriglobia</taxon>
        <taxon>Terriglobales</taxon>
        <taxon>Acidobacteriaceae</taxon>
        <taxon>Candidatus Sulfuritelmatomonas</taxon>
    </lineage>
</organism>
<reference evidence="3" key="1">
    <citation type="submission" date="2018-02" db="EMBL/GenBank/DDBJ databases">
        <authorList>
            <person name="Hausmann B."/>
        </authorList>
    </citation>
    <scope>NUCLEOTIDE SEQUENCE [LARGE SCALE GENOMIC DNA]</scope>
    <source>
        <strain evidence="3">Peat soil MAG SbA5</strain>
    </source>
</reference>
<dbReference type="AlphaFoldDB" id="A0A2N9LLU3"/>
<evidence type="ECO:0000313" key="2">
    <source>
        <dbReference type="EMBL" id="SPE24197.1"/>
    </source>
</evidence>
<dbReference type="Proteomes" id="UP000239735">
    <property type="component" value="Unassembled WGS sequence"/>
</dbReference>
<name>A0A2N9LLU3_9BACT</name>
<dbReference type="EMBL" id="OKRB01000102">
    <property type="protein sequence ID" value="SPE24197.1"/>
    <property type="molecule type" value="Genomic_DNA"/>
</dbReference>
<feature type="region of interest" description="Disordered" evidence="1">
    <location>
        <begin position="1"/>
        <end position="22"/>
    </location>
</feature>
<evidence type="ECO:0000256" key="1">
    <source>
        <dbReference type="SAM" id="MobiDB-lite"/>
    </source>
</evidence>
<gene>
    <name evidence="2" type="ORF">SBA5_440005</name>
</gene>
<evidence type="ECO:0000313" key="3">
    <source>
        <dbReference type="Proteomes" id="UP000239735"/>
    </source>
</evidence>
<proteinExistence type="predicted"/>
<sequence>MVPCRWSSQFHAKSLPHSKSSQGKSVLLDQIRLASLAALGWMQKISKRWIRGGRHFQRESRQTPLWMEENGT</sequence>
<accession>A0A2N9LLU3</accession>
<protein>
    <submittedName>
        <fullName evidence="2">Uncharacterized protein</fullName>
    </submittedName>
</protein>